<dbReference type="Gene3D" id="3.40.630.30">
    <property type="match status" value="1"/>
</dbReference>
<keyword evidence="5" id="KW-1185">Reference proteome</keyword>
<gene>
    <name evidence="4" type="ORF">BBK82_14815</name>
</gene>
<dbReference type="EMBL" id="CP016793">
    <property type="protein sequence ID" value="ANZ37149.1"/>
    <property type="molecule type" value="Genomic_DNA"/>
</dbReference>
<evidence type="ECO:0000259" key="3">
    <source>
        <dbReference type="PROSITE" id="PS51186"/>
    </source>
</evidence>
<organism evidence="4 5">
    <name type="scientific">Lentzea guizhouensis</name>
    <dbReference type="NCBI Taxonomy" id="1586287"/>
    <lineage>
        <taxon>Bacteria</taxon>
        <taxon>Bacillati</taxon>
        <taxon>Actinomycetota</taxon>
        <taxon>Actinomycetes</taxon>
        <taxon>Pseudonocardiales</taxon>
        <taxon>Pseudonocardiaceae</taxon>
        <taxon>Lentzea</taxon>
    </lineage>
</organism>
<reference evidence="4 5" key="1">
    <citation type="submission" date="2016-07" db="EMBL/GenBank/DDBJ databases">
        <title>Complete genome sequence of the Lentzea guizhouensis DHS C013.</title>
        <authorList>
            <person name="Cao C."/>
        </authorList>
    </citation>
    <scope>NUCLEOTIDE SEQUENCE [LARGE SCALE GENOMIC DNA]</scope>
    <source>
        <strain evidence="4 5">DHS C013</strain>
    </source>
</reference>
<protein>
    <recommendedName>
        <fullName evidence="3">N-acetyltransferase domain-containing protein</fullName>
    </recommendedName>
</protein>
<dbReference type="InterPro" id="IPR016181">
    <property type="entry name" value="Acyl_CoA_acyltransferase"/>
</dbReference>
<dbReference type="GO" id="GO:0016747">
    <property type="term" value="F:acyltransferase activity, transferring groups other than amino-acyl groups"/>
    <property type="evidence" value="ECO:0007669"/>
    <property type="project" value="InterPro"/>
</dbReference>
<evidence type="ECO:0000313" key="5">
    <source>
        <dbReference type="Proteomes" id="UP000093053"/>
    </source>
</evidence>
<dbReference type="PANTHER" id="PTHR43877">
    <property type="entry name" value="AMINOALKYLPHOSPHONATE N-ACETYLTRANSFERASE-RELATED-RELATED"/>
    <property type="match status" value="1"/>
</dbReference>
<evidence type="ECO:0000313" key="4">
    <source>
        <dbReference type="EMBL" id="ANZ37149.1"/>
    </source>
</evidence>
<name>A0A1B2HHF0_9PSEU</name>
<evidence type="ECO:0000256" key="1">
    <source>
        <dbReference type="ARBA" id="ARBA00022679"/>
    </source>
</evidence>
<keyword evidence="1" id="KW-0808">Transferase</keyword>
<sequence length="156" mass="16247">MPITCRAATLADVPTLVALRLANAEKHAALDPEVFRIPDPEAVRRYFEATLDSLLITVAEVDGAVAGMAEVVLLPPAPSHQILVPRTGADIHTVVLDTHRGQGVGAALVTAAEQVAAAHGVTTLFAGIFATNAEAVSFYSARGFTPRGTLLSKPIS</sequence>
<keyword evidence="2" id="KW-0012">Acyltransferase</keyword>
<dbReference type="AlphaFoldDB" id="A0A1B2HHF0"/>
<dbReference type="PANTHER" id="PTHR43877:SF2">
    <property type="entry name" value="AMINOALKYLPHOSPHONATE N-ACETYLTRANSFERASE-RELATED"/>
    <property type="match status" value="1"/>
</dbReference>
<dbReference type="CDD" id="cd04301">
    <property type="entry name" value="NAT_SF"/>
    <property type="match status" value="1"/>
</dbReference>
<proteinExistence type="predicted"/>
<dbReference type="RefSeq" id="WP_065915544.1">
    <property type="nucleotide sequence ID" value="NZ_CP016793.1"/>
</dbReference>
<accession>A0A1B2HHF0</accession>
<dbReference type="KEGG" id="led:BBK82_14815"/>
<evidence type="ECO:0000256" key="2">
    <source>
        <dbReference type="ARBA" id="ARBA00023315"/>
    </source>
</evidence>
<dbReference type="STRING" id="1586287.BBK82_14815"/>
<dbReference type="InterPro" id="IPR000182">
    <property type="entry name" value="GNAT_dom"/>
</dbReference>
<dbReference type="Pfam" id="PF00583">
    <property type="entry name" value="Acetyltransf_1"/>
    <property type="match status" value="1"/>
</dbReference>
<dbReference type="Proteomes" id="UP000093053">
    <property type="component" value="Chromosome"/>
</dbReference>
<dbReference type="SUPFAM" id="SSF55729">
    <property type="entry name" value="Acyl-CoA N-acyltransferases (Nat)"/>
    <property type="match status" value="1"/>
</dbReference>
<dbReference type="InterPro" id="IPR050832">
    <property type="entry name" value="Bact_Acetyltransf"/>
</dbReference>
<dbReference type="PROSITE" id="PS51186">
    <property type="entry name" value="GNAT"/>
    <property type="match status" value="1"/>
</dbReference>
<feature type="domain" description="N-acetyltransferase" evidence="3">
    <location>
        <begin position="14"/>
        <end position="156"/>
    </location>
</feature>
<dbReference type="OrthoDB" id="5193513at2"/>